<accession>A0A420H1T4</accession>
<protein>
    <recommendedName>
        <fullName evidence="4">Protein ILM1</fullName>
    </recommendedName>
</protein>
<evidence type="ECO:0000313" key="3">
    <source>
        <dbReference type="Proteomes" id="UP000285405"/>
    </source>
</evidence>
<reference evidence="2 3" key="1">
    <citation type="journal article" date="2018" name="BMC Genomics">
        <title>Comparative genome analyses reveal sequence features reflecting distinct modes of host-adaptation between dicot and monocot powdery mildew.</title>
        <authorList>
            <person name="Wu Y."/>
            <person name="Ma X."/>
            <person name="Pan Z."/>
            <person name="Kale S.D."/>
            <person name="Song Y."/>
            <person name="King H."/>
            <person name="Zhang Q."/>
            <person name="Presley C."/>
            <person name="Deng X."/>
            <person name="Wei C.I."/>
            <person name="Xiao S."/>
        </authorList>
    </citation>
    <scope>NUCLEOTIDE SEQUENCE [LARGE SCALE GENOMIC DNA]</scope>
    <source>
        <strain evidence="2">UCSC1</strain>
    </source>
</reference>
<evidence type="ECO:0008006" key="4">
    <source>
        <dbReference type="Google" id="ProtNLM"/>
    </source>
</evidence>
<dbReference type="EMBL" id="MCBR01022604">
    <property type="protein sequence ID" value="RKF51364.1"/>
    <property type="molecule type" value="Genomic_DNA"/>
</dbReference>
<dbReference type="OrthoDB" id="5299849at2759"/>
<sequence length="176" mass="20173">MAFISAVTIITSLSMFHITIAFFLLTSPGTIADQTLVFIIGEAMRLPYNHGFESQSPPLSFLAAIFLLLGVSDFVSVGQVDQIIQLHWGIQAPVRLFLFIILTFYSFAFSRSSPIYANSPYAPSLWGEGLKNRIFFSWAFIEMIAWFWVYVTLREERKEMSLRLQERKATDNIRNE</sequence>
<feature type="transmembrane region" description="Helical" evidence="1">
    <location>
        <begin position="96"/>
        <end position="114"/>
    </location>
</feature>
<dbReference type="Pfam" id="PF10311">
    <property type="entry name" value="Ilm1"/>
    <property type="match status" value="1"/>
</dbReference>
<feature type="transmembrane region" description="Helical" evidence="1">
    <location>
        <begin position="134"/>
        <end position="153"/>
    </location>
</feature>
<dbReference type="AlphaFoldDB" id="A0A420H1T4"/>
<comment type="caution">
    <text evidence="2">The sequence shown here is derived from an EMBL/GenBank/DDBJ whole genome shotgun (WGS) entry which is preliminary data.</text>
</comment>
<name>A0A420H1T4_9PEZI</name>
<organism evidence="2 3">
    <name type="scientific">Golovinomyces cichoracearum</name>
    <dbReference type="NCBI Taxonomy" id="62708"/>
    <lineage>
        <taxon>Eukaryota</taxon>
        <taxon>Fungi</taxon>
        <taxon>Dikarya</taxon>
        <taxon>Ascomycota</taxon>
        <taxon>Pezizomycotina</taxon>
        <taxon>Leotiomycetes</taxon>
        <taxon>Erysiphales</taxon>
        <taxon>Erysiphaceae</taxon>
        <taxon>Golovinomyces</taxon>
    </lineage>
</organism>
<evidence type="ECO:0000313" key="2">
    <source>
        <dbReference type="EMBL" id="RKF51364.1"/>
    </source>
</evidence>
<dbReference type="Proteomes" id="UP000285405">
    <property type="component" value="Unassembled WGS sequence"/>
</dbReference>
<dbReference type="PANTHER" id="PTHR28029">
    <property type="entry name" value="PROTEIN ILM1"/>
    <property type="match status" value="1"/>
</dbReference>
<dbReference type="InterPro" id="IPR018815">
    <property type="entry name" value="Incr_loss_mito_DNA_1"/>
</dbReference>
<keyword evidence="1" id="KW-1133">Transmembrane helix</keyword>
<proteinExistence type="predicted"/>
<feature type="transmembrane region" description="Helical" evidence="1">
    <location>
        <begin position="56"/>
        <end position="75"/>
    </location>
</feature>
<gene>
    <name evidence="2" type="ORF">GcC1_226002</name>
</gene>
<keyword evidence="1" id="KW-0812">Transmembrane</keyword>
<keyword evidence="1" id="KW-0472">Membrane</keyword>
<dbReference type="PANTHER" id="PTHR28029:SF1">
    <property type="entry name" value="PROTEIN ILM1"/>
    <property type="match status" value="1"/>
</dbReference>
<evidence type="ECO:0000256" key="1">
    <source>
        <dbReference type="SAM" id="Phobius"/>
    </source>
</evidence>